<reference evidence="1 2" key="1">
    <citation type="journal article" date="2019" name="Int. J. Syst. Evol. Microbiol.">
        <title>The Global Catalogue of Microorganisms (GCM) 10K type strain sequencing project: providing services to taxonomists for standard genome sequencing and annotation.</title>
        <authorList>
            <consortium name="The Broad Institute Genomics Platform"/>
            <consortium name="The Broad Institute Genome Sequencing Center for Infectious Disease"/>
            <person name="Wu L."/>
            <person name="Ma J."/>
        </authorList>
    </citation>
    <scope>NUCLEOTIDE SEQUENCE [LARGE SCALE GENOMIC DNA]</scope>
    <source>
        <strain evidence="1 2">JCM 10671</strain>
    </source>
</reference>
<keyword evidence="2" id="KW-1185">Reference proteome</keyword>
<gene>
    <name evidence="1" type="ORF">GCM10009547_41610</name>
</gene>
<evidence type="ECO:0000313" key="2">
    <source>
        <dbReference type="Proteomes" id="UP001500957"/>
    </source>
</evidence>
<proteinExistence type="predicted"/>
<organism evidence="1 2">
    <name type="scientific">Sporichthya brevicatena</name>
    <dbReference type="NCBI Taxonomy" id="171442"/>
    <lineage>
        <taxon>Bacteria</taxon>
        <taxon>Bacillati</taxon>
        <taxon>Actinomycetota</taxon>
        <taxon>Actinomycetes</taxon>
        <taxon>Sporichthyales</taxon>
        <taxon>Sporichthyaceae</taxon>
        <taxon>Sporichthya</taxon>
    </lineage>
</organism>
<evidence type="ECO:0000313" key="1">
    <source>
        <dbReference type="EMBL" id="GAA0633332.1"/>
    </source>
</evidence>
<name>A0ABN1H8Q4_9ACTN</name>
<comment type="caution">
    <text evidence="1">The sequence shown here is derived from an EMBL/GenBank/DDBJ whole genome shotgun (WGS) entry which is preliminary data.</text>
</comment>
<accession>A0ABN1H8Q4</accession>
<dbReference type="Proteomes" id="UP001500957">
    <property type="component" value="Unassembled WGS sequence"/>
</dbReference>
<protein>
    <submittedName>
        <fullName evidence="1">Uncharacterized protein</fullName>
    </submittedName>
</protein>
<dbReference type="EMBL" id="BAAAHE010000044">
    <property type="protein sequence ID" value="GAA0633332.1"/>
    <property type="molecule type" value="Genomic_DNA"/>
</dbReference>
<sequence>MSALSETIDGRTAVRVFCPIYENGAFYGKAAGTSWKNPDSPGSIPARTVAPPPRPCFPVRNISPTEWLMQSNSPGRHRKPTRTAKFAARTALTAGAAFTAVLVSGGAATAATPDTQPQYPLPCTGYPIDSVLKAIAGSYCGS</sequence>